<keyword evidence="5" id="KW-0472">Membrane</keyword>
<dbReference type="GO" id="GO:0016020">
    <property type="term" value="C:membrane"/>
    <property type="evidence" value="ECO:0007669"/>
    <property type="project" value="UniProtKB-SubCell"/>
</dbReference>
<evidence type="ECO:0000256" key="4">
    <source>
        <dbReference type="ARBA" id="ARBA00022989"/>
    </source>
</evidence>
<dbReference type="EMBL" id="LXWW01000191">
    <property type="protein sequence ID" value="OAO14971.1"/>
    <property type="molecule type" value="Genomic_DNA"/>
</dbReference>
<dbReference type="OrthoDB" id="205012at2759"/>
<name>A0A196SF73_BLAHN</name>
<evidence type="ECO:0000313" key="7">
    <source>
        <dbReference type="EMBL" id="OAO14971.1"/>
    </source>
</evidence>
<evidence type="ECO:0000256" key="2">
    <source>
        <dbReference type="ARBA" id="ARBA00022692"/>
    </source>
</evidence>
<keyword evidence="6" id="KW-0325">Glycoprotein</keyword>
<dbReference type="AlphaFoldDB" id="A0A196SF73"/>
<dbReference type="PANTHER" id="PTHR12270:SF52">
    <property type="entry name" value="GLYCOSYLTRANSFERASE-LIKE PROTEIN GNT13-RELATED"/>
    <property type="match status" value="1"/>
</dbReference>
<evidence type="ECO:0000256" key="1">
    <source>
        <dbReference type="ARBA" id="ARBA00004606"/>
    </source>
</evidence>
<evidence type="ECO:0000256" key="6">
    <source>
        <dbReference type="ARBA" id="ARBA00023180"/>
    </source>
</evidence>
<dbReference type="GO" id="GO:0042285">
    <property type="term" value="F:xylosyltransferase activity"/>
    <property type="evidence" value="ECO:0007669"/>
    <property type="project" value="TreeGrafter"/>
</dbReference>
<keyword evidence="8" id="KW-1185">Reference proteome</keyword>
<keyword evidence="3" id="KW-0735">Signal-anchor</keyword>
<dbReference type="GO" id="GO:0015020">
    <property type="term" value="F:glucuronosyltransferase activity"/>
    <property type="evidence" value="ECO:0007669"/>
    <property type="project" value="TreeGrafter"/>
</dbReference>
<proteinExistence type="predicted"/>
<dbReference type="InterPro" id="IPR051292">
    <property type="entry name" value="Xyl/GlcA_transferase"/>
</dbReference>
<accession>A0A196SF73</accession>
<dbReference type="PANTHER" id="PTHR12270">
    <property type="entry name" value="GLYCOSYLTRANSFERASE-RELATED"/>
    <property type="match status" value="1"/>
</dbReference>
<evidence type="ECO:0000256" key="5">
    <source>
        <dbReference type="ARBA" id="ARBA00023136"/>
    </source>
</evidence>
<reference evidence="7 8" key="1">
    <citation type="submission" date="2016-05" db="EMBL/GenBank/DDBJ databases">
        <title>Nuclear genome of Blastocystis sp. subtype 1 NandII.</title>
        <authorList>
            <person name="Gentekaki E."/>
            <person name="Curtis B."/>
            <person name="Stairs C."/>
            <person name="Eme L."/>
            <person name="Herman E."/>
            <person name="Klimes V."/>
            <person name="Arias M.C."/>
            <person name="Elias M."/>
            <person name="Hilliou F."/>
            <person name="Klute M."/>
            <person name="Malik S.-B."/>
            <person name="Pightling A."/>
            <person name="Rachubinski R."/>
            <person name="Salas D."/>
            <person name="Schlacht A."/>
            <person name="Suga H."/>
            <person name="Archibald J."/>
            <person name="Ball S.G."/>
            <person name="Clark G."/>
            <person name="Dacks J."/>
            <person name="Van Der Giezen M."/>
            <person name="Tsaousis A."/>
            <person name="Roger A."/>
        </authorList>
    </citation>
    <scope>NUCLEOTIDE SEQUENCE [LARGE SCALE GENOMIC DNA]</scope>
    <source>
        <strain evidence="8">ATCC 50177 / NandII</strain>
    </source>
</reference>
<dbReference type="GO" id="GO:0035269">
    <property type="term" value="P:protein O-linked glycosylation via mannose"/>
    <property type="evidence" value="ECO:0007669"/>
    <property type="project" value="TreeGrafter"/>
</dbReference>
<protein>
    <submittedName>
        <fullName evidence="7">Glycosyltransferase-like protein LARGE2-like protein</fullName>
    </submittedName>
</protein>
<organism evidence="7 8">
    <name type="scientific">Blastocystis sp. subtype 1 (strain ATCC 50177 / NandII)</name>
    <dbReference type="NCBI Taxonomy" id="478820"/>
    <lineage>
        <taxon>Eukaryota</taxon>
        <taxon>Sar</taxon>
        <taxon>Stramenopiles</taxon>
        <taxon>Bigyra</taxon>
        <taxon>Opalozoa</taxon>
        <taxon>Opalinata</taxon>
        <taxon>Blastocystidae</taxon>
        <taxon>Blastocystis</taxon>
    </lineage>
</organism>
<evidence type="ECO:0000313" key="8">
    <source>
        <dbReference type="Proteomes" id="UP000078348"/>
    </source>
</evidence>
<dbReference type="Pfam" id="PF13896">
    <property type="entry name" value="Glyco_transf_49"/>
    <property type="match status" value="1"/>
</dbReference>
<keyword evidence="7" id="KW-0808">Transferase</keyword>
<dbReference type="PROSITE" id="PS51257">
    <property type="entry name" value="PROKAR_LIPOPROTEIN"/>
    <property type="match status" value="1"/>
</dbReference>
<keyword evidence="2" id="KW-0812">Transmembrane</keyword>
<comment type="subcellular location">
    <subcellularLocation>
        <location evidence="1">Membrane</location>
        <topology evidence="1">Single-pass type II membrane protein</topology>
    </subcellularLocation>
</comment>
<sequence length="512" mass="58821">MLFRRMLSLKRVKSVLFQAFVCSIVLVTMSCLYVSKAYDQEPDNTNWFIGFRYREGKKLFIPGDVPESPLRQKRTAEYKVQNLVMGVETGDRPYNSATLSVSIPRGEKNKERGIPLQQVQTRNMGMVQSDEVVHTNSGNEPLEYVFITSYSARESHIYNMNTKAKTPVELSAETTTKYFGVLHAHSSDVTITLQGTLVRFSYYAMFLRRWAGPISAVIIIKESELASTLNRIEAAQFPRRLILNLVLDDEEDYPINYLRNLAIAPVATSHFFLADMDIWPTPSLYNTVISILNMPSSDTDSGRGNFNPALIHDVANRDTSALIVPVYEYTKACSSFDTCVKERETRLPAGKTHLSQCVRRKVCRQFREGQNLHNYYFDAWLQSNFTQPLVKVRCFVKDKQEPYLILRKSAKLPAFDERFVNYGYNKVQWVAHLRYAGYRFYVLGTDFAMDVAHPRSKLQTSFLKTMREQHLTMNQDLYASFLSELVRRNRRSVTRTCGKGGVEVDLEASIDY</sequence>
<evidence type="ECO:0000256" key="3">
    <source>
        <dbReference type="ARBA" id="ARBA00022968"/>
    </source>
</evidence>
<gene>
    <name evidence="7" type="ORF">AV274_3318</name>
</gene>
<keyword evidence="4" id="KW-1133">Transmembrane helix</keyword>
<comment type="caution">
    <text evidence="7">The sequence shown here is derived from an EMBL/GenBank/DDBJ whole genome shotgun (WGS) entry which is preliminary data.</text>
</comment>
<dbReference type="Proteomes" id="UP000078348">
    <property type="component" value="Unassembled WGS sequence"/>
</dbReference>